<name>A0A1T4SS16_9HYPH</name>
<protein>
    <submittedName>
        <fullName evidence="1">Uncharacterized protein</fullName>
    </submittedName>
</protein>
<sequence length="71" mass="7871">MITIFANNGKSPTIRLFRGDRLAHLGTLMRGRDSDWQAVSCEASEVRSVLMAAFGIEWFNRARGELAAMGL</sequence>
<accession>A0A1T4SS16</accession>
<reference evidence="1 2" key="1">
    <citation type="submission" date="2017-02" db="EMBL/GenBank/DDBJ databases">
        <authorList>
            <person name="Peterson S.W."/>
        </authorList>
    </citation>
    <scope>NUCLEOTIDE SEQUENCE [LARGE SCALE GENOMIC DNA]</scope>
    <source>
        <strain evidence="1 2">USBA 369</strain>
    </source>
</reference>
<organism evidence="1 2">
    <name type="scientific">Consotaella salsifontis</name>
    <dbReference type="NCBI Taxonomy" id="1365950"/>
    <lineage>
        <taxon>Bacteria</taxon>
        <taxon>Pseudomonadati</taxon>
        <taxon>Pseudomonadota</taxon>
        <taxon>Alphaproteobacteria</taxon>
        <taxon>Hyphomicrobiales</taxon>
        <taxon>Aurantimonadaceae</taxon>
        <taxon>Consotaella</taxon>
    </lineage>
</organism>
<dbReference type="EMBL" id="FUXL01000013">
    <property type="protein sequence ID" value="SKA31100.1"/>
    <property type="molecule type" value="Genomic_DNA"/>
</dbReference>
<dbReference type="RefSeq" id="WP_078709613.1">
    <property type="nucleotide sequence ID" value="NZ_FUXL01000013.1"/>
</dbReference>
<dbReference type="AlphaFoldDB" id="A0A1T4SS16"/>
<dbReference type="Proteomes" id="UP000190135">
    <property type="component" value="Unassembled WGS sequence"/>
</dbReference>
<evidence type="ECO:0000313" key="1">
    <source>
        <dbReference type="EMBL" id="SKA31100.1"/>
    </source>
</evidence>
<dbReference type="STRING" id="1365950.SAMN05428963_113116"/>
<evidence type="ECO:0000313" key="2">
    <source>
        <dbReference type="Proteomes" id="UP000190135"/>
    </source>
</evidence>
<proteinExistence type="predicted"/>
<keyword evidence="2" id="KW-1185">Reference proteome</keyword>
<gene>
    <name evidence="1" type="ORF">SAMN05428963_113116</name>
</gene>